<dbReference type="GeneID" id="37016463"/>
<dbReference type="OrthoDB" id="667577at2759"/>
<keyword evidence="4" id="KW-1185">Reference proteome</keyword>
<evidence type="ECO:0000259" key="2">
    <source>
        <dbReference type="Pfam" id="PF04690"/>
    </source>
</evidence>
<evidence type="ECO:0000256" key="1">
    <source>
        <dbReference type="SAM" id="MobiDB-lite"/>
    </source>
</evidence>
<feature type="region of interest" description="Disordered" evidence="1">
    <location>
        <begin position="30"/>
        <end position="59"/>
    </location>
</feature>
<sequence length="59" mass="6728">MPPKKSGSGKKKAPTAYNLYMKTQLEKLKKSEPNLDHKERFKKVAASWAKDPSNPKNKK</sequence>
<gene>
    <name evidence="3" type="ORF">BCV69DRAFT_309611</name>
</gene>
<dbReference type="AlphaFoldDB" id="A0A316UFM4"/>
<dbReference type="Proteomes" id="UP000245942">
    <property type="component" value="Unassembled WGS sequence"/>
</dbReference>
<name>A0A316UFM4_9BASI</name>
<dbReference type="Pfam" id="PF04690">
    <property type="entry name" value="YABBY"/>
    <property type="match status" value="1"/>
</dbReference>
<dbReference type="EMBL" id="KZ819321">
    <property type="protein sequence ID" value="PWN23738.1"/>
    <property type="molecule type" value="Genomic_DNA"/>
</dbReference>
<evidence type="ECO:0000313" key="4">
    <source>
        <dbReference type="Proteomes" id="UP000245942"/>
    </source>
</evidence>
<evidence type="ECO:0000313" key="3">
    <source>
        <dbReference type="EMBL" id="PWN23738.1"/>
    </source>
</evidence>
<feature type="domain" description="YABBY protein C-terminal" evidence="2">
    <location>
        <begin position="8"/>
        <end position="55"/>
    </location>
</feature>
<organism evidence="3 4">
    <name type="scientific">Pseudomicrostroma glucosiphilum</name>
    <dbReference type="NCBI Taxonomy" id="1684307"/>
    <lineage>
        <taxon>Eukaryota</taxon>
        <taxon>Fungi</taxon>
        <taxon>Dikarya</taxon>
        <taxon>Basidiomycota</taxon>
        <taxon>Ustilaginomycotina</taxon>
        <taxon>Exobasidiomycetes</taxon>
        <taxon>Microstromatales</taxon>
        <taxon>Microstromatales incertae sedis</taxon>
        <taxon>Pseudomicrostroma</taxon>
    </lineage>
</organism>
<protein>
    <recommendedName>
        <fullName evidence="2">YABBY protein C-terminal domain-containing protein</fullName>
    </recommendedName>
</protein>
<proteinExistence type="predicted"/>
<reference evidence="3 4" key="1">
    <citation type="journal article" date="2018" name="Mol. Biol. Evol.">
        <title>Broad Genomic Sampling Reveals a Smut Pathogenic Ancestry of the Fungal Clade Ustilaginomycotina.</title>
        <authorList>
            <person name="Kijpornyongpan T."/>
            <person name="Mondo S.J."/>
            <person name="Barry K."/>
            <person name="Sandor L."/>
            <person name="Lee J."/>
            <person name="Lipzen A."/>
            <person name="Pangilinan J."/>
            <person name="LaButti K."/>
            <person name="Hainaut M."/>
            <person name="Henrissat B."/>
            <person name="Grigoriev I.V."/>
            <person name="Spatafora J.W."/>
            <person name="Aime M.C."/>
        </authorList>
    </citation>
    <scope>NUCLEOTIDE SEQUENCE [LARGE SCALE GENOMIC DNA]</scope>
    <source>
        <strain evidence="3 4">MCA 4718</strain>
    </source>
</reference>
<dbReference type="Gene3D" id="1.10.30.10">
    <property type="entry name" value="High mobility group box domain"/>
    <property type="match status" value="1"/>
</dbReference>
<dbReference type="InterPro" id="IPR036910">
    <property type="entry name" value="HMG_box_dom_sf"/>
</dbReference>
<dbReference type="RefSeq" id="XP_025350898.1">
    <property type="nucleotide sequence ID" value="XM_025494729.1"/>
</dbReference>
<accession>A0A316UFM4</accession>
<dbReference type="InterPro" id="IPR056775">
    <property type="entry name" value="YABBY_C"/>
</dbReference>
<dbReference type="SUPFAM" id="SSF47095">
    <property type="entry name" value="HMG-box"/>
    <property type="match status" value="1"/>
</dbReference>
<feature type="compositionally biased region" description="Basic and acidic residues" evidence="1">
    <location>
        <begin position="30"/>
        <end position="39"/>
    </location>
</feature>